<sequence length="83" mass="9301">MTVYADVTDEELKRRGLLIMTVNGIGAVLQANYVTLYLIYAPKEKRIKYFKLVAILDVGCLALVILVVLLAFQQNFRIAIVGL</sequence>
<accession>A0AAP0PM65</accession>
<keyword evidence="5 9" id="KW-0812">Transmembrane</keyword>
<protein>
    <submittedName>
        <fullName evidence="10">Uncharacterized protein</fullName>
    </submittedName>
</protein>
<dbReference type="GO" id="GO:0016020">
    <property type="term" value="C:membrane"/>
    <property type="evidence" value="ECO:0007669"/>
    <property type="project" value="InterPro"/>
</dbReference>
<comment type="subcellular location">
    <subcellularLocation>
        <location evidence="1">Endomembrane system</location>
        <topology evidence="1">Multi-pass membrane protein</topology>
    </subcellularLocation>
</comment>
<feature type="transmembrane region" description="Helical" evidence="9">
    <location>
        <begin position="17"/>
        <end position="40"/>
    </location>
</feature>
<evidence type="ECO:0000313" key="11">
    <source>
        <dbReference type="Proteomes" id="UP001417504"/>
    </source>
</evidence>
<evidence type="ECO:0000256" key="4">
    <source>
        <dbReference type="ARBA" id="ARBA00022597"/>
    </source>
</evidence>
<evidence type="ECO:0000313" key="10">
    <source>
        <dbReference type="EMBL" id="KAK9146770.1"/>
    </source>
</evidence>
<keyword evidence="11" id="KW-1185">Reference proteome</keyword>
<dbReference type="Pfam" id="PF03083">
    <property type="entry name" value="MtN3_slv"/>
    <property type="match status" value="1"/>
</dbReference>
<gene>
    <name evidence="10" type="ORF">Sjap_006673</name>
</gene>
<dbReference type="GO" id="GO:0012505">
    <property type="term" value="C:endomembrane system"/>
    <property type="evidence" value="ECO:0007669"/>
    <property type="project" value="UniProtKB-SubCell"/>
</dbReference>
<dbReference type="InterPro" id="IPR004316">
    <property type="entry name" value="SWEET_rpt"/>
</dbReference>
<feature type="transmembrane region" description="Helical" evidence="9">
    <location>
        <begin position="52"/>
        <end position="72"/>
    </location>
</feature>
<organism evidence="10 11">
    <name type="scientific">Stephania japonica</name>
    <dbReference type="NCBI Taxonomy" id="461633"/>
    <lineage>
        <taxon>Eukaryota</taxon>
        <taxon>Viridiplantae</taxon>
        <taxon>Streptophyta</taxon>
        <taxon>Embryophyta</taxon>
        <taxon>Tracheophyta</taxon>
        <taxon>Spermatophyta</taxon>
        <taxon>Magnoliopsida</taxon>
        <taxon>Ranunculales</taxon>
        <taxon>Menispermaceae</taxon>
        <taxon>Menispermoideae</taxon>
        <taxon>Cissampelideae</taxon>
        <taxon>Stephania</taxon>
    </lineage>
</organism>
<keyword evidence="3" id="KW-0813">Transport</keyword>
<keyword evidence="7 9" id="KW-1133">Transmembrane helix</keyword>
<dbReference type="Proteomes" id="UP001417504">
    <property type="component" value="Unassembled WGS sequence"/>
</dbReference>
<dbReference type="AlphaFoldDB" id="A0AAP0PM65"/>
<keyword evidence="8 9" id="KW-0472">Membrane</keyword>
<dbReference type="PANTHER" id="PTHR10791:SF142">
    <property type="entry name" value="BIDIRECTIONAL SUGAR TRANSPORTER SWEET16"/>
    <property type="match status" value="1"/>
</dbReference>
<comment type="similarity">
    <text evidence="2">Belongs to the SWEET sugar transporter family.</text>
</comment>
<dbReference type="PANTHER" id="PTHR10791">
    <property type="entry name" value="RAG1-ACTIVATING PROTEIN 1"/>
    <property type="match status" value="1"/>
</dbReference>
<dbReference type="GO" id="GO:0051119">
    <property type="term" value="F:sugar transmembrane transporter activity"/>
    <property type="evidence" value="ECO:0007669"/>
    <property type="project" value="InterPro"/>
</dbReference>
<evidence type="ECO:0000256" key="3">
    <source>
        <dbReference type="ARBA" id="ARBA00022448"/>
    </source>
</evidence>
<reference evidence="10 11" key="1">
    <citation type="submission" date="2024-01" db="EMBL/GenBank/DDBJ databases">
        <title>Genome assemblies of Stephania.</title>
        <authorList>
            <person name="Yang L."/>
        </authorList>
    </citation>
    <scope>NUCLEOTIDE SEQUENCE [LARGE SCALE GENOMIC DNA]</scope>
    <source>
        <strain evidence="10">QJT</strain>
        <tissue evidence="10">Leaf</tissue>
    </source>
</reference>
<proteinExistence type="inferred from homology"/>
<evidence type="ECO:0000256" key="7">
    <source>
        <dbReference type="ARBA" id="ARBA00022989"/>
    </source>
</evidence>
<evidence type="ECO:0000256" key="1">
    <source>
        <dbReference type="ARBA" id="ARBA00004127"/>
    </source>
</evidence>
<evidence type="ECO:0000256" key="5">
    <source>
        <dbReference type="ARBA" id="ARBA00022692"/>
    </source>
</evidence>
<dbReference type="InterPro" id="IPR047664">
    <property type="entry name" value="SWEET"/>
</dbReference>
<dbReference type="EMBL" id="JBBNAE010000002">
    <property type="protein sequence ID" value="KAK9146770.1"/>
    <property type="molecule type" value="Genomic_DNA"/>
</dbReference>
<comment type="caution">
    <text evidence="10">The sequence shown here is derived from an EMBL/GenBank/DDBJ whole genome shotgun (WGS) entry which is preliminary data.</text>
</comment>
<keyword evidence="6" id="KW-0677">Repeat</keyword>
<evidence type="ECO:0000256" key="9">
    <source>
        <dbReference type="SAM" id="Phobius"/>
    </source>
</evidence>
<keyword evidence="4" id="KW-0762">Sugar transport</keyword>
<name>A0AAP0PM65_9MAGN</name>
<evidence type="ECO:0000256" key="2">
    <source>
        <dbReference type="ARBA" id="ARBA00007809"/>
    </source>
</evidence>
<evidence type="ECO:0000256" key="6">
    <source>
        <dbReference type="ARBA" id="ARBA00022737"/>
    </source>
</evidence>
<evidence type="ECO:0000256" key="8">
    <source>
        <dbReference type="ARBA" id="ARBA00023136"/>
    </source>
</evidence>